<feature type="region of interest" description="Disordered" evidence="1">
    <location>
        <begin position="135"/>
        <end position="193"/>
    </location>
</feature>
<keyword evidence="3" id="KW-1185">Reference proteome</keyword>
<sequence>MGRSNIPTPPELLPLLMLVLQLSLISAMLRAKRLWKWWKKSKRRMSMARARPEKQSAASTLADGGVGKPTVTLEMWDNTEASSRKRLSPRAPLASMDSLGSLLGSRSSSLSSLYSFPEPWPGVMAELAALTCSGSPKAAEGPVAEPGPALGQDPPLELPPRTEQERVPGEGKDRPQSPADVEPPPSSRPAMAMATATAKGQLVLQLIRTLRDTQAVAEEQCKQLQTELALWQGGAGVACSGIPPGEPSLHPARKEVLVQVGLLETRAWPQCLQVELPWVDEDVEVDVDMDKAADGDVEKDKDTGADRSSTVEQGRRSPTEPGRSSPMEQGRISPREPGRSSLREPGRSSPTEQGRRSPMEPGRRSPTELGRQSPVEQGRRSLEELGRSSPTELDRRSPTEPGSSSPTEPGRSSPMELGRRSPMEVKRHGPMGLESSNPMGPGRSTLAERGAQQQVPPGRECGRVAPGPCRAGRCLREGCAWLWRCLKAWWRRHCRPLHIRFCKPPWWQCWSQKSNRFPCY</sequence>
<gene>
    <name evidence="2" type="ORF">GRJ2_000571400</name>
</gene>
<reference evidence="2 3" key="1">
    <citation type="submission" date="2024-06" db="EMBL/GenBank/DDBJ databases">
        <title>The draft genome of Grus japonensis, version 3.</title>
        <authorList>
            <person name="Nabeshima K."/>
            <person name="Suzuki S."/>
            <person name="Onuma M."/>
        </authorList>
    </citation>
    <scope>NUCLEOTIDE SEQUENCE [LARGE SCALE GENOMIC DNA]</scope>
    <source>
        <strain evidence="2 3">451A</strain>
    </source>
</reference>
<feature type="region of interest" description="Disordered" evidence="1">
    <location>
        <begin position="292"/>
        <end position="459"/>
    </location>
</feature>
<comment type="caution">
    <text evidence="2">The sequence shown here is derived from an EMBL/GenBank/DDBJ whole genome shotgun (WGS) entry which is preliminary data.</text>
</comment>
<organism evidence="2 3">
    <name type="scientific">Grus japonensis</name>
    <name type="common">Japanese crane</name>
    <name type="synonym">Red-crowned crane</name>
    <dbReference type="NCBI Taxonomy" id="30415"/>
    <lineage>
        <taxon>Eukaryota</taxon>
        <taxon>Metazoa</taxon>
        <taxon>Chordata</taxon>
        <taxon>Craniata</taxon>
        <taxon>Vertebrata</taxon>
        <taxon>Euteleostomi</taxon>
        <taxon>Archelosauria</taxon>
        <taxon>Archosauria</taxon>
        <taxon>Dinosauria</taxon>
        <taxon>Saurischia</taxon>
        <taxon>Theropoda</taxon>
        <taxon>Coelurosauria</taxon>
        <taxon>Aves</taxon>
        <taxon>Neognathae</taxon>
        <taxon>Neoaves</taxon>
        <taxon>Gruiformes</taxon>
        <taxon>Gruidae</taxon>
        <taxon>Grus</taxon>
    </lineage>
</organism>
<evidence type="ECO:0000313" key="2">
    <source>
        <dbReference type="EMBL" id="GAB0181061.1"/>
    </source>
</evidence>
<dbReference type="AlphaFoldDB" id="A0ABC9W670"/>
<dbReference type="EMBL" id="BAAFJT010000001">
    <property type="protein sequence ID" value="GAB0181061.1"/>
    <property type="molecule type" value="Genomic_DNA"/>
</dbReference>
<feature type="compositionally biased region" description="Low complexity" evidence="1">
    <location>
        <begin position="399"/>
        <end position="414"/>
    </location>
</feature>
<accession>A0ABC9W670</accession>
<evidence type="ECO:0000256" key="1">
    <source>
        <dbReference type="SAM" id="MobiDB-lite"/>
    </source>
</evidence>
<feature type="compositionally biased region" description="Low complexity" evidence="1">
    <location>
        <begin position="136"/>
        <end position="149"/>
    </location>
</feature>
<protein>
    <submittedName>
        <fullName evidence="2">Early nodulin-75-like</fullName>
    </submittedName>
</protein>
<evidence type="ECO:0000313" key="3">
    <source>
        <dbReference type="Proteomes" id="UP001623348"/>
    </source>
</evidence>
<feature type="compositionally biased region" description="Basic and acidic residues" evidence="1">
    <location>
        <begin position="160"/>
        <end position="175"/>
    </location>
</feature>
<proteinExistence type="predicted"/>
<feature type="compositionally biased region" description="Basic and acidic residues" evidence="1">
    <location>
        <begin position="377"/>
        <end position="398"/>
    </location>
</feature>
<feature type="compositionally biased region" description="Basic and acidic residues" evidence="1">
    <location>
        <begin position="292"/>
        <end position="305"/>
    </location>
</feature>
<feature type="compositionally biased region" description="Basic and acidic residues" evidence="1">
    <location>
        <begin position="353"/>
        <end position="366"/>
    </location>
</feature>
<feature type="compositionally biased region" description="Basic and acidic residues" evidence="1">
    <location>
        <begin position="417"/>
        <end position="427"/>
    </location>
</feature>
<dbReference type="Proteomes" id="UP001623348">
    <property type="component" value="Unassembled WGS sequence"/>
</dbReference>
<name>A0ABC9W670_GRUJA</name>
<feature type="compositionally biased region" description="Basic and acidic residues" evidence="1">
    <location>
        <begin position="333"/>
        <end position="346"/>
    </location>
</feature>